<dbReference type="Gene3D" id="3.40.210.20">
    <property type="entry name" value="MvaI/BcnI restriction endonuclease, catalytic domain"/>
    <property type="match status" value="1"/>
</dbReference>
<name>A0A378XIH8_9BURK</name>
<reference evidence="2 5" key="2">
    <citation type="submission" date="2020-12" db="EMBL/GenBank/DDBJ databases">
        <title>FDA dAtabase for Regulatory Grade micrObial Sequences (FDA-ARGOS): Supporting development and validation of Infectious Disease Dx tests.</title>
        <authorList>
            <person name="Sproer C."/>
            <person name="Gronow S."/>
            <person name="Severitt S."/>
            <person name="Schroder I."/>
            <person name="Tallon L."/>
            <person name="Sadzewicz L."/>
            <person name="Zhao X."/>
            <person name="Boylan J."/>
            <person name="Ott S."/>
            <person name="Bowen H."/>
            <person name="Vavikolanu K."/>
            <person name="Mehta A."/>
            <person name="Aluvathingal J."/>
            <person name="Nadendla S."/>
            <person name="Lowell S."/>
            <person name="Myers T."/>
            <person name="Yan Y."/>
            <person name="Sichtig H."/>
        </authorList>
    </citation>
    <scope>NUCLEOTIDE SEQUENCE [LARGE SCALE GENOMIC DNA]</scope>
    <source>
        <strain evidence="2 5">FDAARGOS_872</strain>
    </source>
</reference>
<proteinExistence type="predicted"/>
<dbReference type="InterPro" id="IPR029127">
    <property type="entry name" value="MvaI_BcnI"/>
</dbReference>
<gene>
    <name evidence="2" type="ORF">I6G29_09570</name>
    <name evidence="3" type="ORF">NCTC11997_01981</name>
</gene>
<dbReference type="EMBL" id="UGSB01000001">
    <property type="protein sequence ID" value="SUA56055.1"/>
    <property type="molecule type" value="Genomic_DNA"/>
</dbReference>
<dbReference type="EMBL" id="CP065725">
    <property type="protein sequence ID" value="QPT39409.1"/>
    <property type="molecule type" value="Genomic_DNA"/>
</dbReference>
<dbReference type="Pfam" id="PF15515">
    <property type="entry name" value="MvaI_BcnI"/>
    <property type="match status" value="1"/>
</dbReference>
<reference evidence="3 4" key="1">
    <citation type="submission" date="2018-06" db="EMBL/GenBank/DDBJ databases">
        <authorList>
            <consortium name="Pathogen Informatics"/>
            <person name="Doyle S."/>
        </authorList>
    </citation>
    <scope>NUCLEOTIDE SEQUENCE [LARGE SCALE GENOMIC DNA]</scope>
    <source>
        <strain evidence="3 4">NCTC11997</strain>
    </source>
</reference>
<dbReference type="AlphaFoldDB" id="A0A378XIH8"/>
<dbReference type="REBASE" id="405871">
    <property type="entry name" value="Our11997ORF1982P"/>
</dbReference>
<dbReference type="OrthoDB" id="9204522at2"/>
<evidence type="ECO:0000313" key="4">
    <source>
        <dbReference type="Proteomes" id="UP000254603"/>
    </source>
</evidence>
<dbReference type="Proteomes" id="UP000594903">
    <property type="component" value="Chromosome"/>
</dbReference>
<accession>A0A378XIH8</accession>
<dbReference type="Proteomes" id="UP000254603">
    <property type="component" value="Unassembled WGS sequence"/>
</dbReference>
<dbReference type="InterPro" id="IPR043004">
    <property type="entry name" value="MvaI_BcnI_cat"/>
</dbReference>
<dbReference type="STRING" id="1122619.GCA_000373745_00390"/>
<evidence type="ECO:0000313" key="2">
    <source>
        <dbReference type="EMBL" id="QPT39409.1"/>
    </source>
</evidence>
<sequence length="439" mass="50218">MSILNTLVTHMQAHGAKRFLIKKLANNDNSKQQIYLGSDFEIIRIIPSGDMYADGVSKKGAIFKAPVVFFWIDLEGEVDRAPNTQIIFYPKYPETRLSGFIQGSNKNKNIAPRQLMLPPTPEQRNERGDTNRYLILGVNETTVWAHCTAWTGELHSEITLLLEKEAIIPVTSVFFEFSKTDETSEEKLLYKLKEIYLRGPINSCRMNPQGEIIPYTAQNGAGYTLEAQFGITPNGFSDPDFMDWELKSHSHGVVTLMTPEPNIGLYLANLKDFMDAYATKKRPERLDFASRHLIDRRNEKSTLTMYVEGFEPIKKEILDPQGGLMLRDDQGKLAAGWSFEKLIDHWKKKHNNTCFVSTTKISTTPPQYSYGPEVTLAKGTDLKMFISALFLSTIYYDPGVNMKLINDKWRSKKRNQFRVNWRNIETVYSEVKQVDLSSL</sequence>
<keyword evidence="5" id="KW-1185">Reference proteome</keyword>
<evidence type="ECO:0000259" key="1">
    <source>
        <dbReference type="Pfam" id="PF15515"/>
    </source>
</evidence>
<feature type="domain" description="MvaI/BcnI restriction endonuclease" evidence="1">
    <location>
        <begin position="190"/>
        <end position="428"/>
    </location>
</feature>
<dbReference type="RefSeq" id="WP_026253540.1">
    <property type="nucleotide sequence ID" value="NZ_CP065725.1"/>
</dbReference>
<organism evidence="3 4">
    <name type="scientific">Oligella ureolytica</name>
    <dbReference type="NCBI Taxonomy" id="90244"/>
    <lineage>
        <taxon>Bacteria</taxon>
        <taxon>Pseudomonadati</taxon>
        <taxon>Pseudomonadota</taxon>
        <taxon>Betaproteobacteria</taxon>
        <taxon>Burkholderiales</taxon>
        <taxon>Alcaligenaceae</taxon>
        <taxon>Oligella</taxon>
    </lineage>
</organism>
<evidence type="ECO:0000313" key="3">
    <source>
        <dbReference type="EMBL" id="SUA56055.1"/>
    </source>
</evidence>
<evidence type="ECO:0000313" key="5">
    <source>
        <dbReference type="Proteomes" id="UP000594903"/>
    </source>
</evidence>
<protein>
    <recommendedName>
        <fullName evidence="1">MvaI/BcnI restriction endonuclease domain-containing protein</fullName>
    </recommendedName>
</protein>